<reference evidence="2 3" key="1">
    <citation type="submission" date="2024-08" db="EMBL/GenBank/DDBJ databases">
        <authorList>
            <person name="Cucini C."/>
            <person name="Frati F."/>
        </authorList>
    </citation>
    <scope>NUCLEOTIDE SEQUENCE [LARGE SCALE GENOMIC DNA]</scope>
</reference>
<sequence>MEYSGYWDSSFLSNHNRSLSFIDSFIQSPRAVLPHTSPPPPSGELQRNTITINTPFRLQPIATIASNAYPAKLLLGSTNFSNPSNASIVLCQLIPATPVSWTDIRLRRIKRKRNEQIRSKRRIATRKSHILANLKNKVLKRLQRRPNLKTKKQEIYEKWKCKKLRREFRSSQRSQSQRSVRDILNTSTLDACIERERSASPFQCPLWCCGRKRRRRCDFIDDYDHDKYVGVPRPSARSRSRASKASKLSRRRSRSPIILRNY</sequence>
<dbReference type="EMBL" id="CAXLJM020000026">
    <property type="protein sequence ID" value="CAL8093770.1"/>
    <property type="molecule type" value="Genomic_DNA"/>
</dbReference>
<keyword evidence="3" id="KW-1185">Reference proteome</keyword>
<dbReference type="Proteomes" id="UP001642540">
    <property type="component" value="Unassembled WGS sequence"/>
</dbReference>
<protein>
    <submittedName>
        <fullName evidence="2">Uncharacterized protein</fullName>
    </submittedName>
</protein>
<evidence type="ECO:0000256" key="1">
    <source>
        <dbReference type="SAM" id="MobiDB-lite"/>
    </source>
</evidence>
<accession>A0ABP1Q8Y9</accession>
<evidence type="ECO:0000313" key="2">
    <source>
        <dbReference type="EMBL" id="CAL8093770.1"/>
    </source>
</evidence>
<organism evidence="2 3">
    <name type="scientific">Orchesella dallaii</name>
    <dbReference type="NCBI Taxonomy" id="48710"/>
    <lineage>
        <taxon>Eukaryota</taxon>
        <taxon>Metazoa</taxon>
        <taxon>Ecdysozoa</taxon>
        <taxon>Arthropoda</taxon>
        <taxon>Hexapoda</taxon>
        <taxon>Collembola</taxon>
        <taxon>Entomobryomorpha</taxon>
        <taxon>Entomobryoidea</taxon>
        <taxon>Orchesellidae</taxon>
        <taxon>Orchesellinae</taxon>
        <taxon>Orchesella</taxon>
    </lineage>
</organism>
<evidence type="ECO:0000313" key="3">
    <source>
        <dbReference type="Proteomes" id="UP001642540"/>
    </source>
</evidence>
<gene>
    <name evidence="2" type="ORF">ODALV1_LOCUS8591</name>
</gene>
<comment type="caution">
    <text evidence="2">The sequence shown here is derived from an EMBL/GenBank/DDBJ whole genome shotgun (WGS) entry which is preliminary data.</text>
</comment>
<name>A0ABP1Q8Y9_9HEXA</name>
<feature type="compositionally biased region" description="Basic residues" evidence="1">
    <location>
        <begin position="236"/>
        <end position="254"/>
    </location>
</feature>
<proteinExistence type="predicted"/>
<feature type="region of interest" description="Disordered" evidence="1">
    <location>
        <begin position="230"/>
        <end position="262"/>
    </location>
</feature>